<reference evidence="2 3" key="1">
    <citation type="journal article" date="2018" name="BMC Genomics">
        <title>Comparative genome analyses reveal sequence features reflecting distinct modes of host-adaptation between dicot and monocot powdery mildew.</title>
        <authorList>
            <person name="Wu Y."/>
            <person name="Ma X."/>
            <person name="Pan Z."/>
            <person name="Kale S.D."/>
            <person name="Song Y."/>
            <person name="King H."/>
            <person name="Zhang Q."/>
            <person name="Presley C."/>
            <person name="Deng X."/>
            <person name="Wei C.I."/>
            <person name="Xiao S."/>
        </authorList>
    </citation>
    <scope>NUCLEOTIDE SEQUENCE [LARGE SCALE GENOMIC DNA]</scope>
    <source>
        <strain evidence="2">UMSG3</strain>
    </source>
</reference>
<evidence type="ECO:0000256" key="1">
    <source>
        <dbReference type="SAM" id="MobiDB-lite"/>
    </source>
</evidence>
<feature type="region of interest" description="Disordered" evidence="1">
    <location>
        <begin position="1"/>
        <end position="26"/>
    </location>
</feature>
<organism evidence="2 3">
    <name type="scientific">Golovinomyces cichoracearum</name>
    <dbReference type="NCBI Taxonomy" id="62708"/>
    <lineage>
        <taxon>Eukaryota</taxon>
        <taxon>Fungi</taxon>
        <taxon>Dikarya</taxon>
        <taxon>Ascomycota</taxon>
        <taxon>Pezizomycotina</taxon>
        <taxon>Leotiomycetes</taxon>
        <taxon>Erysiphales</taxon>
        <taxon>Erysiphaceae</taxon>
        <taxon>Golovinomyces</taxon>
    </lineage>
</organism>
<gene>
    <name evidence="2" type="ORF">GcM3_020015</name>
</gene>
<dbReference type="AlphaFoldDB" id="A0A420J7S5"/>
<sequence>MLKDLAPEAHTRKRRSEFANGSPKRQKVSGLILIEKIGDGMIAIAKSLAVPMAIDIPAQSEGTLQGQAQKLIHPGVKISNTRRNLDYARITSKS</sequence>
<feature type="compositionally biased region" description="Basic and acidic residues" evidence="1">
    <location>
        <begin position="1"/>
        <end position="10"/>
    </location>
</feature>
<evidence type="ECO:0000313" key="3">
    <source>
        <dbReference type="Proteomes" id="UP000283383"/>
    </source>
</evidence>
<accession>A0A420J7S5</accession>
<keyword evidence="3" id="KW-1185">Reference proteome</keyword>
<protein>
    <submittedName>
        <fullName evidence="2">Uncharacterized protein</fullName>
    </submittedName>
</protein>
<evidence type="ECO:0000313" key="2">
    <source>
        <dbReference type="EMBL" id="RKF82834.1"/>
    </source>
</evidence>
<dbReference type="EMBL" id="MCBQ01002041">
    <property type="protein sequence ID" value="RKF82834.1"/>
    <property type="molecule type" value="Genomic_DNA"/>
</dbReference>
<name>A0A420J7S5_9PEZI</name>
<comment type="caution">
    <text evidence="2">The sequence shown here is derived from an EMBL/GenBank/DDBJ whole genome shotgun (WGS) entry which is preliminary data.</text>
</comment>
<proteinExistence type="predicted"/>
<dbReference type="Proteomes" id="UP000283383">
    <property type="component" value="Unassembled WGS sequence"/>
</dbReference>